<proteinExistence type="inferred from homology"/>
<sequence>MARVTVEDCLDKVPTRYDLIVLASKRARQLATGGRRATLEWENDKATVMALREIEAGTVTQDNINELTVDIADLEDEFSEELAAEDLPEE</sequence>
<evidence type="ECO:0000256" key="4">
    <source>
        <dbReference type="ARBA" id="ARBA00022679"/>
    </source>
</evidence>
<gene>
    <name evidence="8" type="ORF">METZ01_LOCUS17891</name>
    <name evidence="9" type="ORF">METZ01_LOCUS67571</name>
</gene>
<evidence type="ECO:0000256" key="7">
    <source>
        <dbReference type="ARBA" id="ARBA00048552"/>
    </source>
</evidence>
<dbReference type="SUPFAM" id="SSF63562">
    <property type="entry name" value="RPB6/omega subunit-like"/>
    <property type="match status" value="1"/>
</dbReference>
<comment type="catalytic activity">
    <reaction evidence="7">
        <text>RNA(n) + a ribonucleoside 5'-triphosphate = RNA(n+1) + diphosphate</text>
        <dbReference type="Rhea" id="RHEA:21248"/>
        <dbReference type="Rhea" id="RHEA-COMP:14527"/>
        <dbReference type="Rhea" id="RHEA-COMP:17342"/>
        <dbReference type="ChEBI" id="CHEBI:33019"/>
        <dbReference type="ChEBI" id="CHEBI:61557"/>
        <dbReference type="ChEBI" id="CHEBI:140395"/>
        <dbReference type="EC" id="2.7.7.6"/>
    </reaction>
</comment>
<keyword evidence="4" id="KW-0808">Transferase</keyword>
<dbReference type="NCBIfam" id="TIGR00690">
    <property type="entry name" value="rpoZ"/>
    <property type="match status" value="1"/>
</dbReference>
<keyword evidence="3" id="KW-0240">DNA-directed RNA polymerase</keyword>
<evidence type="ECO:0000256" key="5">
    <source>
        <dbReference type="ARBA" id="ARBA00022695"/>
    </source>
</evidence>
<evidence type="ECO:0000256" key="1">
    <source>
        <dbReference type="ARBA" id="ARBA00006711"/>
    </source>
</evidence>
<dbReference type="EMBL" id="UINC01004493">
    <property type="protein sequence ID" value="SVA14717.1"/>
    <property type="molecule type" value="Genomic_DNA"/>
</dbReference>
<reference evidence="9" key="1">
    <citation type="submission" date="2018-05" db="EMBL/GenBank/DDBJ databases">
        <authorList>
            <person name="Lanie J.A."/>
            <person name="Ng W.-L."/>
            <person name="Kazmierczak K.M."/>
            <person name="Andrzejewski T.M."/>
            <person name="Davidsen T.M."/>
            <person name="Wayne K.J."/>
            <person name="Tettelin H."/>
            <person name="Glass J.I."/>
            <person name="Rusch D."/>
            <person name="Podicherti R."/>
            <person name="Tsui H.-C.T."/>
            <person name="Winkler M.E."/>
        </authorList>
    </citation>
    <scope>NUCLEOTIDE SEQUENCE</scope>
</reference>
<dbReference type="InterPro" id="IPR036161">
    <property type="entry name" value="RPB6/omega-like_sf"/>
</dbReference>
<dbReference type="EC" id="2.7.7.6" evidence="2"/>
<dbReference type="GO" id="GO:0003899">
    <property type="term" value="F:DNA-directed RNA polymerase activity"/>
    <property type="evidence" value="ECO:0007669"/>
    <property type="project" value="UniProtKB-EC"/>
</dbReference>
<organism evidence="9">
    <name type="scientific">marine metagenome</name>
    <dbReference type="NCBI Taxonomy" id="408172"/>
    <lineage>
        <taxon>unclassified sequences</taxon>
        <taxon>metagenomes</taxon>
        <taxon>ecological metagenomes</taxon>
    </lineage>
</organism>
<dbReference type="EMBL" id="UINC01000949">
    <property type="protein sequence ID" value="SUZ65037.1"/>
    <property type="molecule type" value="Genomic_DNA"/>
</dbReference>
<protein>
    <recommendedName>
        <fullName evidence="2">DNA-directed RNA polymerase</fullName>
        <ecNumber evidence="2">2.7.7.6</ecNumber>
    </recommendedName>
</protein>
<keyword evidence="6" id="KW-0804">Transcription</keyword>
<dbReference type="InterPro" id="IPR003716">
    <property type="entry name" value="DNA-dir_RNA_pol_omega"/>
</dbReference>
<dbReference type="HAMAP" id="MF_00366">
    <property type="entry name" value="RNApol_bact_RpoZ"/>
    <property type="match status" value="1"/>
</dbReference>
<dbReference type="Pfam" id="PF01192">
    <property type="entry name" value="RNA_pol_Rpb6"/>
    <property type="match status" value="1"/>
</dbReference>
<evidence type="ECO:0000313" key="9">
    <source>
        <dbReference type="EMBL" id="SVA14717.1"/>
    </source>
</evidence>
<dbReference type="GO" id="GO:0003677">
    <property type="term" value="F:DNA binding"/>
    <property type="evidence" value="ECO:0007669"/>
    <property type="project" value="InterPro"/>
</dbReference>
<dbReference type="PANTHER" id="PTHR34476:SF1">
    <property type="entry name" value="DNA-DIRECTED RNA POLYMERASE SUBUNIT OMEGA"/>
    <property type="match status" value="1"/>
</dbReference>
<dbReference type="PANTHER" id="PTHR34476">
    <property type="entry name" value="DNA-DIRECTED RNA POLYMERASE SUBUNIT OMEGA"/>
    <property type="match status" value="1"/>
</dbReference>
<dbReference type="SMART" id="SM01409">
    <property type="entry name" value="RNA_pol_Rpb6"/>
    <property type="match status" value="1"/>
</dbReference>
<evidence type="ECO:0000256" key="6">
    <source>
        <dbReference type="ARBA" id="ARBA00023163"/>
    </source>
</evidence>
<name>A0A381TIX4_9ZZZZ</name>
<accession>A0A381TIX4</accession>
<dbReference type="Gene3D" id="3.90.940.10">
    <property type="match status" value="1"/>
</dbReference>
<dbReference type="GO" id="GO:0006351">
    <property type="term" value="P:DNA-templated transcription"/>
    <property type="evidence" value="ECO:0007669"/>
    <property type="project" value="InterPro"/>
</dbReference>
<comment type="similarity">
    <text evidence="1">Belongs to the RNA polymerase subunit omega family.</text>
</comment>
<dbReference type="GO" id="GO:0000428">
    <property type="term" value="C:DNA-directed RNA polymerase complex"/>
    <property type="evidence" value="ECO:0007669"/>
    <property type="project" value="UniProtKB-KW"/>
</dbReference>
<evidence type="ECO:0000313" key="8">
    <source>
        <dbReference type="EMBL" id="SUZ65037.1"/>
    </source>
</evidence>
<keyword evidence="5" id="KW-0548">Nucleotidyltransferase</keyword>
<evidence type="ECO:0000256" key="2">
    <source>
        <dbReference type="ARBA" id="ARBA00012418"/>
    </source>
</evidence>
<dbReference type="AlphaFoldDB" id="A0A381TIX4"/>
<evidence type="ECO:0000256" key="3">
    <source>
        <dbReference type="ARBA" id="ARBA00022478"/>
    </source>
</evidence>
<dbReference type="InterPro" id="IPR006110">
    <property type="entry name" value="Pol_omega/Rpo6/RPB6"/>
</dbReference>